<feature type="compositionally biased region" description="Basic and acidic residues" evidence="2">
    <location>
        <begin position="137"/>
        <end position="159"/>
    </location>
</feature>
<accession>A0A1Y1ISK4</accession>
<dbReference type="EMBL" id="DF237793">
    <property type="protein sequence ID" value="GAQ91746.1"/>
    <property type="molecule type" value="Genomic_DNA"/>
</dbReference>
<feature type="active site" description="Nucleophile" evidence="1">
    <location>
        <position position="220"/>
    </location>
</feature>
<dbReference type="STRING" id="105231.A0A1Y1ISK4"/>
<dbReference type="PANTHER" id="PTHR35134:SF2">
    <property type="entry name" value="NUCLEOTIDASE YQFW-RELATED"/>
    <property type="match status" value="1"/>
</dbReference>
<dbReference type="SUPFAM" id="SSF56784">
    <property type="entry name" value="HAD-like"/>
    <property type="match status" value="1"/>
</dbReference>
<feature type="compositionally biased region" description="Polar residues" evidence="2">
    <location>
        <begin position="171"/>
        <end position="184"/>
    </location>
</feature>
<name>A0A1Y1ISK4_KLENI</name>
<feature type="active site" description="Proton donor" evidence="1">
    <location>
        <position position="222"/>
    </location>
</feature>
<dbReference type="AlphaFoldDB" id="A0A1Y1ISK4"/>
<evidence type="ECO:0000256" key="1">
    <source>
        <dbReference type="PIRSR" id="PIRSR610708-1"/>
    </source>
</evidence>
<reference evidence="3 4" key="1">
    <citation type="journal article" date="2014" name="Nat. Commun.">
        <title>Klebsormidium flaccidum genome reveals primary factors for plant terrestrial adaptation.</title>
        <authorList>
            <person name="Hori K."/>
            <person name="Maruyama F."/>
            <person name="Fujisawa T."/>
            <person name="Togashi T."/>
            <person name="Yamamoto N."/>
            <person name="Seo M."/>
            <person name="Sato S."/>
            <person name="Yamada T."/>
            <person name="Mori H."/>
            <person name="Tajima N."/>
            <person name="Moriyama T."/>
            <person name="Ikeuchi M."/>
            <person name="Watanabe M."/>
            <person name="Wada H."/>
            <person name="Kobayashi K."/>
            <person name="Saito M."/>
            <person name="Masuda T."/>
            <person name="Sasaki-Sekimoto Y."/>
            <person name="Mashiguchi K."/>
            <person name="Awai K."/>
            <person name="Shimojima M."/>
            <person name="Masuda S."/>
            <person name="Iwai M."/>
            <person name="Nobusawa T."/>
            <person name="Narise T."/>
            <person name="Kondo S."/>
            <person name="Saito H."/>
            <person name="Sato R."/>
            <person name="Murakawa M."/>
            <person name="Ihara Y."/>
            <person name="Oshima-Yamada Y."/>
            <person name="Ohtaka K."/>
            <person name="Satoh M."/>
            <person name="Sonobe K."/>
            <person name="Ishii M."/>
            <person name="Ohtani R."/>
            <person name="Kanamori-Sato M."/>
            <person name="Honoki R."/>
            <person name="Miyazaki D."/>
            <person name="Mochizuki H."/>
            <person name="Umetsu J."/>
            <person name="Higashi K."/>
            <person name="Shibata D."/>
            <person name="Kamiya Y."/>
            <person name="Sato N."/>
            <person name="Nakamura Y."/>
            <person name="Tabata S."/>
            <person name="Ida S."/>
            <person name="Kurokawa K."/>
            <person name="Ohta H."/>
        </authorList>
    </citation>
    <scope>NUCLEOTIDE SEQUENCE [LARGE SCALE GENOMIC DNA]</scope>
    <source>
        <strain evidence="3 4">NIES-2285</strain>
    </source>
</reference>
<organism evidence="3 4">
    <name type="scientific">Klebsormidium nitens</name>
    <name type="common">Green alga</name>
    <name type="synonym">Ulothrix nitens</name>
    <dbReference type="NCBI Taxonomy" id="105231"/>
    <lineage>
        <taxon>Eukaryota</taxon>
        <taxon>Viridiplantae</taxon>
        <taxon>Streptophyta</taxon>
        <taxon>Klebsormidiophyceae</taxon>
        <taxon>Klebsormidiales</taxon>
        <taxon>Klebsormidiaceae</taxon>
        <taxon>Klebsormidium</taxon>
    </lineage>
</organism>
<dbReference type="GO" id="GO:0008253">
    <property type="term" value="F:5'-nucleotidase activity"/>
    <property type="evidence" value="ECO:0007669"/>
    <property type="project" value="InterPro"/>
</dbReference>
<dbReference type="InterPro" id="IPR052419">
    <property type="entry name" value="5_3-deoxyribonucleotidase-like"/>
</dbReference>
<evidence type="ECO:0000256" key="2">
    <source>
        <dbReference type="SAM" id="MobiDB-lite"/>
    </source>
</evidence>
<dbReference type="InterPro" id="IPR010708">
    <property type="entry name" value="5'(3')-deoxyribonucleotidase"/>
</dbReference>
<dbReference type="InterPro" id="IPR036412">
    <property type="entry name" value="HAD-like_sf"/>
</dbReference>
<keyword evidence="4" id="KW-1185">Reference proteome</keyword>
<evidence type="ECO:0000313" key="3">
    <source>
        <dbReference type="EMBL" id="GAQ91746.1"/>
    </source>
</evidence>
<protein>
    <submittedName>
        <fullName evidence="3">HAD-like domain containing protein</fullName>
    </submittedName>
</protein>
<dbReference type="Gene3D" id="3.40.50.1000">
    <property type="entry name" value="HAD superfamily/HAD-like"/>
    <property type="match status" value="1"/>
</dbReference>
<dbReference type="Proteomes" id="UP000054558">
    <property type="component" value="Unassembled WGS sequence"/>
</dbReference>
<dbReference type="PANTHER" id="PTHR35134">
    <property type="entry name" value="NUCLEOTIDASE YQFW-RELATED"/>
    <property type="match status" value="1"/>
</dbReference>
<evidence type="ECO:0000313" key="4">
    <source>
        <dbReference type="Proteomes" id="UP000054558"/>
    </source>
</evidence>
<dbReference type="OrthoDB" id="10248475at2759"/>
<feature type="region of interest" description="Disordered" evidence="2">
    <location>
        <begin position="135"/>
        <end position="184"/>
    </location>
</feature>
<proteinExistence type="predicted"/>
<gene>
    <name evidence="3" type="ORF">KFL_008440030</name>
</gene>
<dbReference type="GO" id="GO:0009264">
    <property type="term" value="P:deoxyribonucleotide catabolic process"/>
    <property type="evidence" value="ECO:0007669"/>
    <property type="project" value="InterPro"/>
</dbReference>
<sequence length="432" mass="47566">MALVQLPALKLGQACLLADSGARNCAQNVSSWGFLGPRCTVERATTCQQQACVAELDCLPTFSGRVRSTVASSLERSRRWVKSGVYGRGSKASVAGRGSTLDFRIRAEESTFEAVTDWEPIATAAAASMAAQLLTSEDEHATTPESSHADQEKTDEALGHRTSGAVKAQVRATNRAGNRAQTNGAAAREHLVQDLINGHDHAIPLGRSASRGGPLKVAVDVDEVLCSFLATLNIYCAEAYAMHYDVSQYHVYDFRKIWNCSQEEANQKVHDFFQSRHFTSGIPPIPGAYEALQRLSIFCSLVVVTSRQHCIQEPSRRWIDAHYPELFEEIHFGNHFALEGVARAKSEICKSIGARVLIDDNPRYAVECAEAGIHVLLFDWNYAYPWSKTSDGPVHPLIQRVRDWTEVEAALQKLALHAVESDEGREFNAQPS</sequence>
<dbReference type="InterPro" id="IPR023214">
    <property type="entry name" value="HAD_sf"/>
</dbReference>
<dbReference type="Pfam" id="PF06941">
    <property type="entry name" value="NT5C"/>
    <property type="match status" value="1"/>
</dbReference>